<name>A0A0E3K411_CLOSL</name>
<dbReference type="STRING" id="1548.CSCA_4927"/>
<organism evidence="1 2">
    <name type="scientific">Clostridium scatologenes</name>
    <dbReference type="NCBI Taxonomy" id="1548"/>
    <lineage>
        <taxon>Bacteria</taxon>
        <taxon>Bacillati</taxon>
        <taxon>Bacillota</taxon>
        <taxon>Clostridia</taxon>
        <taxon>Eubacteriales</taxon>
        <taxon>Clostridiaceae</taxon>
        <taxon>Clostridium</taxon>
    </lineage>
</organism>
<dbReference type="KEGG" id="csq:CSCA_4927"/>
<gene>
    <name evidence="1" type="ORF">CSCA_4927</name>
</gene>
<dbReference type="Proteomes" id="UP000033115">
    <property type="component" value="Chromosome"/>
</dbReference>
<dbReference type="EMBL" id="CP009933">
    <property type="protein sequence ID" value="AKA72052.1"/>
    <property type="molecule type" value="Genomic_DNA"/>
</dbReference>
<proteinExistence type="predicted"/>
<dbReference type="AlphaFoldDB" id="A0A0E3K411"/>
<dbReference type="RefSeq" id="WP_029162359.1">
    <property type="nucleotide sequence ID" value="NZ_CP009933.1"/>
</dbReference>
<evidence type="ECO:0000313" key="2">
    <source>
        <dbReference type="Proteomes" id="UP000033115"/>
    </source>
</evidence>
<sequence length="98" mass="11408">MAIQFSQDLIKYLAVYLGTTLGEIAKEKDFQYSKPLLYKIAEGNILVSEAVNEAFNKFWDDRELTIEDLDNIYQLIDLIEIGNKKEKHHKLKKFRGGK</sequence>
<dbReference type="HOGENOM" id="CLU_2328831_0_0_9"/>
<evidence type="ECO:0000313" key="1">
    <source>
        <dbReference type="EMBL" id="AKA72052.1"/>
    </source>
</evidence>
<reference evidence="1 2" key="1">
    <citation type="journal article" date="2015" name="J. Biotechnol.">
        <title>Complete genome sequence of a malodorant-producing acetogen, Clostridium scatologenes ATCC 25775(T).</title>
        <authorList>
            <person name="Zhu Z."/>
            <person name="Guo T."/>
            <person name="Zheng H."/>
            <person name="Song T."/>
            <person name="Ouyang P."/>
            <person name="Xie J."/>
        </authorList>
    </citation>
    <scope>NUCLEOTIDE SEQUENCE [LARGE SCALE GENOMIC DNA]</scope>
    <source>
        <strain evidence="1 2">ATCC 25775</strain>
    </source>
</reference>
<protein>
    <recommendedName>
        <fullName evidence="3">XRE family transcriptional regulator</fullName>
    </recommendedName>
</protein>
<evidence type="ECO:0008006" key="3">
    <source>
        <dbReference type="Google" id="ProtNLM"/>
    </source>
</evidence>
<accession>A0A0E3K411</accession>
<keyword evidence="2" id="KW-1185">Reference proteome</keyword>